<accession>A0A2P6SHU5</accession>
<evidence type="ECO:0000313" key="6">
    <source>
        <dbReference type="EMBL" id="PRQ58241.1"/>
    </source>
</evidence>
<dbReference type="Pfam" id="PF16113">
    <property type="entry name" value="ECH_2"/>
    <property type="match status" value="1"/>
</dbReference>
<dbReference type="Proteomes" id="UP000238479">
    <property type="component" value="Chromosome 1"/>
</dbReference>
<dbReference type="CDD" id="cd06558">
    <property type="entry name" value="crotonase-like"/>
    <property type="match status" value="1"/>
</dbReference>
<evidence type="ECO:0000256" key="3">
    <source>
        <dbReference type="ARBA" id="ARBA00022801"/>
    </source>
</evidence>
<evidence type="ECO:0000256" key="2">
    <source>
        <dbReference type="ARBA" id="ARBA00011915"/>
    </source>
</evidence>
<evidence type="ECO:0000256" key="4">
    <source>
        <dbReference type="RuleBase" id="RU369070"/>
    </source>
</evidence>
<comment type="similarity">
    <text evidence="4">Belongs to the enoyl-CoA hydratase/isomerase family.</text>
</comment>
<comment type="pathway">
    <text evidence="4">Amino-acid degradation; L-valine degradation.</text>
</comment>
<comment type="caution">
    <text evidence="6">The sequence shown here is derived from an EMBL/GenBank/DDBJ whole genome shotgun (WGS) entry which is preliminary data.</text>
</comment>
<dbReference type="EC" id="3.1.2.4" evidence="2 4"/>
<evidence type="ECO:0000259" key="5">
    <source>
        <dbReference type="Pfam" id="PF16113"/>
    </source>
</evidence>
<dbReference type="GO" id="GO:0006574">
    <property type="term" value="P:L-valine catabolic process"/>
    <property type="evidence" value="ECO:0007669"/>
    <property type="project" value="UniProtKB-UniRule"/>
</dbReference>
<dbReference type="EMBL" id="PDCK01000039">
    <property type="protein sequence ID" value="PRQ58241.1"/>
    <property type="molecule type" value="Genomic_DNA"/>
</dbReference>
<keyword evidence="3 4" id="KW-0378">Hydrolase</keyword>
<keyword evidence="7" id="KW-1185">Reference proteome</keyword>
<dbReference type="InterPro" id="IPR045004">
    <property type="entry name" value="ECH_dom"/>
</dbReference>
<comment type="function">
    <text evidence="4">Hydrolyzes 3-hydroxyisobutyryl-CoA (HIBYL-CoA), a saline catabolite. Has high activity toward isobutyryl-CoA. Could be an isobutyryl-CoA dehydrogenase that functions in valine catabolism.</text>
</comment>
<evidence type="ECO:0000256" key="1">
    <source>
        <dbReference type="ARBA" id="ARBA00001709"/>
    </source>
</evidence>
<dbReference type="GO" id="GO:0003860">
    <property type="term" value="F:3-hydroxyisobutyryl-CoA hydrolase activity"/>
    <property type="evidence" value="ECO:0007669"/>
    <property type="project" value="UniProtKB-UniRule"/>
</dbReference>
<evidence type="ECO:0000313" key="7">
    <source>
        <dbReference type="Proteomes" id="UP000238479"/>
    </source>
</evidence>
<proteinExistence type="inferred from homology"/>
<gene>
    <name evidence="6" type="ORF">RchiOBHm_Chr1g0357111</name>
</gene>
<sequence>MASFSSDHHDHGNPEILVQENNPFIRTLTLHKPKKLNVLSTPVVLRLFELFLNYEHDASVKLVILKGSGKAFSAGGDVVYVAHHLYNGNFRSAL</sequence>
<comment type="catalytic activity">
    <reaction evidence="1 4">
        <text>3-hydroxy-2-methylpropanoyl-CoA + H2O = 3-hydroxy-2-methylpropanoate + CoA + H(+)</text>
        <dbReference type="Rhea" id="RHEA:20888"/>
        <dbReference type="ChEBI" id="CHEBI:11805"/>
        <dbReference type="ChEBI" id="CHEBI:15377"/>
        <dbReference type="ChEBI" id="CHEBI:15378"/>
        <dbReference type="ChEBI" id="CHEBI:57287"/>
        <dbReference type="ChEBI" id="CHEBI:57340"/>
        <dbReference type="EC" id="3.1.2.4"/>
    </reaction>
</comment>
<dbReference type="AlphaFoldDB" id="A0A2P6SHU5"/>
<dbReference type="OMA" id="NYEHDAS"/>
<dbReference type="Gene3D" id="3.90.226.10">
    <property type="entry name" value="2-enoyl-CoA Hydratase, Chain A, domain 1"/>
    <property type="match status" value="1"/>
</dbReference>
<protein>
    <recommendedName>
        <fullName evidence="2 4">3-hydroxyisobutyryl-CoA hydrolase</fullName>
        <shortName evidence="4">HIB-CoA hydrolase</shortName>
        <shortName evidence="4">HIBYL-CoA-H</shortName>
        <ecNumber evidence="2 4">3.1.2.4</ecNumber>
    </recommendedName>
    <alternativeName>
        <fullName evidence="4">3-hydroxyisobutyryl-coenzyme A hydrolase</fullName>
    </alternativeName>
</protein>
<feature type="domain" description="Enoyl-CoA hydratase/isomerase" evidence="5">
    <location>
        <begin position="25"/>
        <end position="87"/>
    </location>
</feature>
<reference evidence="6 7" key="1">
    <citation type="journal article" date="2018" name="Nat. Genet.">
        <title>The Rosa genome provides new insights in the design of modern roses.</title>
        <authorList>
            <person name="Bendahmane M."/>
        </authorList>
    </citation>
    <scope>NUCLEOTIDE SEQUENCE [LARGE SCALE GENOMIC DNA]</scope>
    <source>
        <strain evidence="7">cv. Old Blush</strain>
    </source>
</reference>
<dbReference type="SUPFAM" id="SSF52096">
    <property type="entry name" value="ClpP/crotonase"/>
    <property type="match status" value="1"/>
</dbReference>
<organism evidence="6 7">
    <name type="scientific">Rosa chinensis</name>
    <name type="common">China rose</name>
    <dbReference type="NCBI Taxonomy" id="74649"/>
    <lineage>
        <taxon>Eukaryota</taxon>
        <taxon>Viridiplantae</taxon>
        <taxon>Streptophyta</taxon>
        <taxon>Embryophyta</taxon>
        <taxon>Tracheophyta</taxon>
        <taxon>Spermatophyta</taxon>
        <taxon>Magnoliopsida</taxon>
        <taxon>eudicotyledons</taxon>
        <taxon>Gunneridae</taxon>
        <taxon>Pentapetalae</taxon>
        <taxon>rosids</taxon>
        <taxon>fabids</taxon>
        <taxon>Rosales</taxon>
        <taxon>Rosaceae</taxon>
        <taxon>Rosoideae</taxon>
        <taxon>Rosoideae incertae sedis</taxon>
        <taxon>Rosa</taxon>
    </lineage>
</organism>
<dbReference type="InterPro" id="IPR029045">
    <property type="entry name" value="ClpP/crotonase-like_dom_sf"/>
</dbReference>
<dbReference type="Gramene" id="PRQ58241">
    <property type="protein sequence ID" value="PRQ58241"/>
    <property type="gene ID" value="RchiOBHm_Chr1g0357111"/>
</dbReference>
<name>A0A2P6SHU5_ROSCH</name>
<dbReference type="InterPro" id="IPR032259">
    <property type="entry name" value="HIBYL-CoA-H"/>
</dbReference>
<dbReference type="PANTHER" id="PTHR43176:SF3">
    <property type="entry name" value="3-HYDROXYISOBUTYRYL-COA HYDROLASE, MITOCHONDRIAL"/>
    <property type="match status" value="1"/>
</dbReference>
<dbReference type="PANTHER" id="PTHR43176">
    <property type="entry name" value="3-HYDROXYISOBUTYRYL-COA HYDROLASE-RELATED"/>
    <property type="match status" value="1"/>
</dbReference>
<dbReference type="STRING" id="74649.A0A2P6SHU5"/>